<evidence type="ECO:0000313" key="2">
    <source>
        <dbReference type="Proteomes" id="UP000076761"/>
    </source>
</evidence>
<dbReference type="InParanoid" id="A0A165RE79"/>
<dbReference type="AlphaFoldDB" id="A0A165RE79"/>
<gene>
    <name evidence="1" type="ORF">NEOLEDRAFT_528172</name>
</gene>
<dbReference type="Proteomes" id="UP000076761">
    <property type="component" value="Unassembled WGS sequence"/>
</dbReference>
<keyword evidence="2" id="KW-1185">Reference proteome</keyword>
<proteinExistence type="predicted"/>
<reference evidence="1 2" key="1">
    <citation type="journal article" date="2016" name="Mol. Biol. Evol.">
        <title>Comparative Genomics of Early-Diverging Mushroom-Forming Fungi Provides Insights into the Origins of Lignocellulose Decay Capabilities.</title>
        <authorList>
            <person name="Nagy L.G."/>
            <person name="Riley R."/>
            <person name="Tritt A."/>
            <person name="Adam C."/>
            <person name="Daum C."/>
            <person name="Floudas D."/>
            <person name="Sun H."/>
            <person name="Yadav J.S."/>
            <person name="Pangilinan J."/>
            <person name="Larsson K.H."/>
            <person name="Matsuura K."/>
            <person name="Barry K."/>
            <person name="Labutti K."/>
            <person name="Kuo R."/>
            <person name="Ohm R.A."/>
            <person name="Bhattacharya S.S."/>
            <person name="Shirouzu T."/>
            <person name="Yoshinaga Y."/>
            <person name="Martin F.M."/>
            <person name="Grigoriev I.V."/>
            <person name="Hibbett D.S."/>
        </authorList>
    </citation>
    <scope>NUCLEOTIDE SEQUENCE [LARGE SCALE GENOMIC DNA]</scope>
    <source>
        <strain evidence="1 2">HHB14362 ss-1</strain>
    </source>
</reference>
<name>A0A165RE79_9AGAM</name>
<sequence length="298" mass="34231">MPQARSRSGCCNDRANHRLPVEIILVVIFRILVEEDFRTACPLALVSKAVHSWIIPLLYTTVLLRTTRQIERFFETLRDEDAISTRLGEQSRLLGNSVRRLWIGPTVDNGIVNHHASFTYWSSSMTHWPITMVHQILMHCTSLQSLAVIELDQNKWRMLESAVPASLKSLWLGPVHGPLIIKNFLRGPHVSRYTSIDTYMRDDEVVDIVLSPHTRVFRRIFSEGHGEFALHQLPCVKAATGLREMILEFCYGEHEPTLSTEALAPVEADSRIKLVYQRLSDISFWHYCHGAWLHEVLD</sequence>
<evidence type="ECO:0000313" key="1">
    <source>
        <dbReference type="EMBL" id="KZT23687.1"/>
    </source>
</evidence>
<evidence type="ECO:0008006" key="3">
    <source>
        <dbReference type="Google" id="ProtNLM"/>
    </source>
</evidence>
<organism evidence="1 2">
    <name type="scientific">Neolentinus lepideus HHB14362 ss-1</name>
    <dbReference type="NCBI Taxonomy" id="1314782"/>
    <lineage>
        <taxon>Eukaryota</taxon>
        <taxon>Fungi</taxon>
        <taxon>Dikarya</taxon>
        <taxon>Basidiomycota</taxon>
        <taxon>Agaricomycotina</taxon>
        <taxon>Agaricomycetes</taxon>
        <taxon>Gloeophyllales</taxon>
        <taxon>Gloeophyllaceae</taxon>
        <taxon>Neolentinus</taxon>
    </lineage>
</organism>
<accession>A0A165RE79</accession>
<protein>
    <recommendedName>
        <fullName evidence="3">F-box domain-containing protein</fullName>
    </recommendedName>
</protein>
<dbReference type="EMBL" id="KV425583">
    <property type="protein sequence ID" value="KZT23687.1"/>
    <property type="molecule type" value="Genomic_DNA"/>
</dbReference>
<dbReference type="OrthoDB" id="2998779at2759"/>